<dbReference type="PATRIC" id="fig|997883.3.peg.2038"/>
<dbReference type="Proteomes" id="UP000003879">
    <property type="component" value="Unassembled WGS sequence"/>
</dbReference>
<dbReference type="EMBL" id="AGXN01000012">
    <property type="protein sequence ID" value="EIY96057.1"/>
    <property type="molecule type" value="Genomic_DNA"/>
</dbReference>
<protein>
    <submittedName>
        <fullName evidence="1">Uncharacterized protein</fullName>
    </submittedName>
</protein>
<dbReference type="RefSeq" id="WP_005794659.1">
    <property type="nucleotide sequence ID" value="NZ_JH724215.1"/>
</dbReference>
<sequence length="331" mass="36714">MAYRNEYKTQSEFNVILERGDDYEGFVVGLGYTWMSSKVILPVNQNGWSPISRNVSVDESFHTIVSERKYDTSQYAYEKSLMQDPTKVSEKVRDLIVKNKGNNITEINLGQEKQYLPTDNSQIGIVITDTGSRYEIVISATDNSNGKTYEAKYESLTDLVSAVRDSGSLPAVNKEGPNLEGLAGLGFGIAETAGNWAEKIMDNRGAYLPKQMRFSPKTLPPIIRLPLGNYQVPAKGMSRVRGVGKALGWAGMVLTGYQVVRDVQNGRFAVAGTRIAVAGLAYAVTFIPYVGWVLAIGIGVADYTWGDEFYDWIDNRASELEMWWDGVRLAL</sequence>
<dbReference type="HOGENOM" id="CLU_878953_0_0_10"/>
<gene>
    <name evidence="1" type="ORF">HMPREF1056_01945</name>
</gene>
<name>A0A0E2AP19_BACFG</name>
<evidence type="ECO:0000313" key="1">
    <source>
        <dbReference type="EMBL" id="EIY96057.1"/>
    </source>
</evidence>
<evidence type="ECO:0000313" key="2">
    <source>
        <dbReference type="Proteomes" id="UP000003879"/>
    </source>
</evidence>
<dbReference type="AlphaFoldDB" id="A0A0E2AP19"/>
<organism evidence="1 2">
    <name type="scientific">Bacteroides fragilis CL07T12C05</name>
    <dbReference type="NCBI Taxonomy" id="997883"/>
    <lineage>
        <taxon>Bacteria</taxon>
        <taxon>Pseudomonadati</taxon>
        <taxon>Bacteroidota</taxon>
        <taxon>Bacteroidia</taxon>
        <taxon>Bacteroidales</taxon>
        <taxon>Bacteroidaceae</taxon>
        <taxon>Bacteroides</taxon>
    </lineage>
</organism>
<accession>A0A0E2AP19</accession>
<comment type="caution">
    <text evidence="1">The sequence shown here is derived from an EMBL/GenBank/DDBJ whole genome shotgun (WGS) entry which is preliminary data.</text>
</comment>
<reference evidence="1 2" key="1">
    <citation type="submission" date="2012-02" db="EMBL/GenBank/DDBJ databases">
        <title>The Genome Sequence of Bacteroides fragilis CL07T12C05.</title>
        <authorList>
            <consortium name="The Broad Institute Genome Sequencing Platform"/>
            <person name="Earl A."/>
            <person name="Ward D."/>
            <person name="Feldgarden M."/>
            <person name="Gevers D."/>
            <person name="Zitomersky N.L."/>
            <person name="Coyne M.J."/>
            <person name="Comstock L.E."/>
            <person name="Young S.K."/>
            <person name="Zeng Q."/>
            <person name="Gargeya S."/>
            <person name="Fitzgerald M."/>
            <person name="Haas B."/>
            <person name="Abouelleil A."/>
            <person name="Alvarado L."/>
            <person name="Arachchi H.M."/>
            <person name="Berlin A."/>
            <person name="Chapman S.B."/>
            <person name="Gearin G."/>
            <person name="Goldberg J."/>
            <person name="Griggs A."/>
            <person name="Gujja S."/>
            <person name="Hansen M."/>
            <person name="Heiman D."/>
            <person name="Howarth C."/>
            <person name="Larimer J."/>
            <person name="Lui A."/>
            <person name="MacDonald P.J.P."/>
            <person name="McCowen C."/>
            <person name="Montmayeur A."/>
            <person name="Murphy C."/>
            <person name="Neiman D."/>
            <person name="Pearson M."/>
            <person name="Priest M."/>
            <person name="Roberts A."/>
            <person name="Saif S."/>
            <person name="Shea T."/>
            <person name="Sisk P."/>
            <person name="Stolte C."/>
            <person name="Sykes S."/>
            <person name="Wortman J."/>
            <person name="Nusbaum C."/>
            <person name="Birren B."/>
        </authorList>
    </citation>
    <scope>NUCLEOTIDE SEQUENCE [LARGE SCALE GENOMIC DNA]</scope>
    <source>
        <strain evidence="1 2">CL07T12C05</strain>
    </source>
</reference>
<proteinExistence type="predicted"/>